<dbReference type="AlphaFoldDB" id="A0AAV4AG93"/>
<evidence type="ECO:0000313" key="2">
    <source>
        <dbReference type="Proteomes" id="UP000735302"/>
    </source>
</evidence>
<dbReference type="Proteomes" id="UP000735302">
    <property type="component" value="Unassembled WGS sequence"/>
</dbReference>
<evidence type="ECO:0000313" key="1">
    <source>
        <dbReference type="EMBL" id="GFO05439.1"/>
    </source>
</evidence>
<protein>
    <submittedName>
        <fullName evidence="1">Uncharacterized protein</fullName>
    </submittedName>
</protein>
<name>A0AAV4AG93_9GAST</name>
<sequence>MLEECVEGESVDTRISMTEEDRVWDIYTGNVGLLLHPLESSKDLHQGPAVVKDYHAWQRGSFPLLLDDDLQTFRDRTRTQTQLMKLDLKAQIPLKNTPLSCGSARTETCRTLTAFYGNVRGRRSPEACLGAAWGSRGDSPDDRPRLVPGRLLHAVKFLVTQSGGDPLDL</sequence>
<gene>
    <name evidence="1" type="ORF">PoB_003194400</name>
</gene>
<keyword evidence="2" id="KW-1185">Reference proteome</keyword>
<organism evidence="1 2">
    <name type="scientific">Plakobranchus ocellatus</name>
    <dbReference type="NCBI Taxonomy" id="259542"/>
    <lineage>
        <taxon>Eukaryota</taxon>
        <taxon>Metazoa</taxon>
        <taxon>Spiralia</taxon>
        <taxon>Lophotrochozoa</taxon>
        <taxon>Mollusca</taxon>
        <taxon>Gastropoda</taxon>
        <taxon>Heterobranchia</taxon>
        <taxon>Euthyneura</taxon>
        <taxon>Panpulmonata</taxon>
        <taxon>Sacoglossa</taxon>
        <taxon>Placobranchoidea</taxon>
        <taxon>Plakobranchidae</taxon>
        <taxon>Plakobranchus</taxon>
    </lineage>
</organism>
<proteinExistence type="predicted"/>
<dbReference type="EMBL" id="BLXT01003748">
    <property type="protein sequence ID" value="GFO05439.1"/>
    <property type="molecule type" value="Genomic_DNA"/>
</dbReference>
<accession>A0AAV4AG93</accession>
<comment type="caution">
    <text evidence="1">The sequence shown here is derived from an EMBL/GenBank/DDBJ whole genome shotgun (WGS) entry which is preliminary data.</text>
</comment>
<reference evidence="1 2" key="1">
    <citation type="journal article" date="2021" name="Elife">
        <title>Chloroplast acquisition without the gene transfer in kleptoplastic sea slugs, Plakobranchus ocellatus.</title>
        <authorList>
            <person name="Maeda T."/>
            <person name="Takahashi S."/>
            <person name="Yoshida T."/>
            <person name="Shimamura S."/>
            <person name="Takaki Y."/>
            <person name="Nagai Y."/>
            <person name="Toyoda A."/>
            <person name="Suzuki Y."/>
            <person name="Arimoto A."/>
            <person name="Ishii H."/>
            <person name="Satoh N."/>
            <person name="Nishiyama T."/>
            <person name="Hasebe M."/>
            <person name="Maruyama T."/>
            <person name="Minagawa J."/>
            <person name="Obokata J."/>
            <person name="Shigenobu S."/>
        </authorList>
    </citation>
    <scope>NUCLEOTIDE SEQUENCE [LARGE SCALE GENOMIC DNA]</scope>
</reference>